<gene>
    <name evidence="1" type="ORF">F4820DRAFT_441287</name>
</gene>
<evidence type="ECO:0000313" key="2">
    <source>
        <dbReference type="Proteomes" id="UP001497700"/>
    </source>
</evidence>
<dbReference type="Proteomes" id="UP001497700">
    <property type="component" value="Unassembled WGS sequence"/>
</dbReference>
<dbReference type="EMBL" id="MU393673">
    <property type="protein sequence ID" value="KAI4858921.1"/>
    <property type="molecule type" value="Genomic_DNA"/>
</dbReference>
<organism evidence="1 2">
    <name type="scientific">Hypoxylon rubiginosum</name>
    <dbReference type="NCBI Taxonomy" id="110542"/>
    <lineage>
        <taxon>Eukaryota</taxon>
        <taxon>Fungi</taxon>
        <taxon>Dikarya</taxon>
        <taxon>Ascomycota</taxon>
        <taxon>Pezizomycotina</taxon>
        <taxon>Sordariomycetes</taxon>
        <taxon>Xylariomycetidae</taxon>
        <taxon>Xylariales</taxon>
        <taxon>Hypoxylaceae</taxon>
        <taxon>Hypoxylon</taxon>
    </lineage>
</organism>
<accession>A0ACB9YHP4</accession>
<comment type="caution">
    <text evidence="1">The sequence shown here is derived from an EMBL/GenBank/DDBJ whole genome shotgun (WGS) entry which is preliminary data.</text>
</comment>
<proteinExistence type="predicted"/>
<reference evidence="1 2" key="1">
    <citation type="journal article" date="2022" name="New Phytol.">
        <title>Ecological generalism drives hyperdiversity of secondary metabolite gene clusters in xylarialean endophytes.</title>
        <authorList>
            <person name="Franco M.E.E."/>
            <person name="Wisecaver J.H."/>
            <person name="Arnold A.E."/>
            <person name="Ju Y.M."/>
            <person name="Slot J.C."/>
            <person name="Ahrendt S."/>
            <person name="Moore L.P."/>
            <person name="Eastman K.E."/>
            <person name="Scott K."/>
            <person name="Konkel Z."/>
            <person name="Mondo S.J."/>
            <person name="Kuo A."/>
            <person name="Hayes R.D."/>
            <person name="Haridas S."/>
            <person name="Andreopoulos B."/>
            <person name="Riley R."/>
            <person name="LaButti K."/>
            <person name="Pangilinan J."/>
            <person name="Lipzen A."/>
            <person name="Amirebrahimi M."/>
            <person name="Yan J."/>
            <person name="Adam C."/>
            <person name="Keymanesh K."/>
            <person name="Ng V."/>
            <person name="Louie K."/>
            <person name="Northen T."/>
            <person name="Drula E."/>
            <person name="Henrissat B."/>
            <person name="Hsieh H.M."/>
            <person name="Youens-Clark K."/>
            <person name="Lutzoni F."/>
            <person name="Miadlikowska J."/>
            <person name="Eastwood D.C."/>
            <person name="Hamelin R.C."/>
            <person name="Grigoriev I.V."/>
            <person name="U'Ren J.M."/>
        </authorList>
    </citation>
    <scope>NUCLEOTIDE SEQUENCE [LARGE SCALE GENOMIC DNA]</scope>
    <source>
        <strain evidence="1 2">CBS 119005</strain>
    </source>
</reference>
<name>A0ACB9YHP4_9PEZI</name>
<keyword evidence="2" id="KW-1185">Reference proteome</keyword>
<evidence type="ECO:0000313" key="1">
    <source>
        <dbReference type="EMBL" id="KAI4858921.1"/>
    </source>
</evidence>
<protein>
    <submittedName>
        <fullName evidence="1">Uncharacterized protein</fullName>
    </submittedName>
</protein>
<sequence>MKFLALISTIVAAFVLLVAADQENYQVAREASVQKEGREVDKRYRYGMYEYWHATNTAEACITGFSHVRLVVGKFNGEDFQAEAFDMISNGKGPSGGAWTGKTDADREYNWLANRYIKDGQVLRVSAGSQYVWAGRVRTGVTNDHIQSLGEQYCRDYETYNLANNNCYNYATWLWSQIAA</sequence>